<evidence type="ECO:0000256" key="15">
    <source>
        <dbReference type="ARBA" id="ARBA00023170"/>
    </source>
</evidence>
<comment type="similarity">
    <text evidence="3">In the C-terminal section; belongs to the protein kinase superfamily. Ser/Thr protein kinase family.</text>
</comment>
<comment type="caution">
    <text evidence="22">The sequence shown here is derived from an EMBL/GenBank/DDBJ whole genome shotgun (WGS) entry which is preliminary data.</text>
</comment>
<dbReference type="FunFam" id="3.30.200.20:FF:000142">
    <property type="entry name" value="Cysteine-rich receptor-like protein kinase 10"/>
    <property type="match status" value="1"/>
</dbReference>
<keyword evidence="6" id="KW-0808">Transferase</keyword>
<dbReference type="InterPro" id="IPR038408">
    <property type="entry name" value="GNK2_sf"/>
</dbReference>
<evidence type="ECO:0000256" key="8">
    <source>
        <dbReference type="ARBA" id="ARBA00022729"/>
    </source>
</evidence>
<dbReference type="Gene3D" id="3.30.430.20">
    <property type="entry name" value="Gnk2 domain, C-X8-C-X2-C motif"/>
    <property type="match status" value="2"/>
</dbReference>
<keyword evidence="10 17" id="KW-0547">Nucleotide-binding</keyword>
<keyword evidence="14 18" id="KW-0472">Membrane</keyword>
<feature type="domain" description="Protein kinase" evidence="20">
    <location>
        <begin position="356"/>
        <end position="622"/>
    </location>
</feature>
<keyword evidence="12 17" id="KW-0067">ATP-binding</keyword>
<dbReference type="FunFam" id="1.10.510.10:FF:000240">
    <property type="entry name" value="Lectin-domain containing receptor kinase A4.3"/>
    <property type="match status" value="1"/>
</dbReference>
<keyword evidence="16" id="KW-0325">Glycoprotein</keyword>
<keyword evidence="15" id="KW-0675">Receptor</keyword>
<keyword evidence="7 18" id="KW-0812">Transmembrane</keyword>
<evidence type="ECO:0000256" key="17">
    <source>
        <dbReference type="PROSITE-ProRule" id="PRU10141"/>
    </source>
</evidence>
<evidence type="ECO:0000256" key="11">
    <source>
        <dbReference type="ARBA" id="ARBA00022777"/>
    </source>
</evidence>
<dbReference type="GO" id="GO:0005524">
    <property type="term" value="F:ATP binding"/>
    <property type="evidence" value="ECO:0007669"/>
    <property type="project" value="UniProtKB-UniRule"/>
</dbReference>
<dbReference type="GO" id="GO:0005886">
    <property type="term" value="C:plasma membrane"/>
    <property type="evidence" value="ECO:0007669"/>
    <property type="project" value="UniProtKB-SubCell"/>
</dbReference>
<dbReference type="Proteomes" id="UP000479710">
    <property type="component" value="Unassembled WGS sequence"/>
</dbReference>
<keyword evidence="8 19" id="KW-0732">Signal</keyword>
<gene>
    <name evidence="22" type="ORF">E2562_003834</name>
</gene>
<dbReference type="PANTHER" id="PTHR27002">
    <property type="entry name" value="RECEPTOR-LIKE SERINE/THREONINE-PROTEIN KINASE SD1-8"/>
    <property type="match status" value="1"/>
</dbReference>
<evidence type="ECO:0008006" key="24">
    <source>
        <dbReference type="Google" id="ProtNLM"/>
    </source>
</evidence>
<keyword evidence="5" id="KW-0723">Serine/threonine-protein kinase</keyword>
<dbReference type="PROSITE" id="PS00108">
    <property type="entry name" value="PROTEIN_KINASE_ST"/>
    <property type="match status" value="1"/>
</dbReference>
<feature type="binding site" evidence="17">
    <location>
        <position position="384"/>
    </location>
    <ligand>
        <name>ATP</name>
        <dbReference type="ChEBI" id="CHEBI:30616"/>
    </ligand>
</feature>
<evidence type="ECO:0000256" key="16">
    <source>
        <dbReference type="ARBA" id="ARBA00023180"/>
    </source>
</evidence>
<evidence type="ECO:0000256" key="18">
    <source>
        <dbReference type="SAM" id="Phobius"/>
    </source>
</evidence>
<feature type="chain" id="PRO_5026179486" description="Protein kinase domain-containing protein" evidence="19">
    <location>
        <begin position="25"/>
        <end position="768"/>
    </location>
</feature>
<evidence type="ECO:0000256" key="1">
    <source>
        <dbReference type="ARBA" id="ARBA00004251"/>
    </source>
</evidence>
<keyword evidence="23" id="KW-1185">Reference proteome</keyword>
<evidence type="ECO:0000256" key="19">
    <source>
        <dbReference type="SAM" id="SignalP"/>
    </source>
</evidence>
<dbReference type="Pfam" id="PF01657">
    <property type="entry name" value="Stress-antifung"/>
    <property type="match status" value="2"/>
</dbReference>
<dbReference type="FunFam" id="3.30.430.20:FF:000006">
    <property type="entry name" value="Receptor-like serine-threonine protein kinase"/>
    <property type="match status" value="1"/>
</dbReference>
<dbReference type="InterPro" id="IPR002902">
    <property type="entry name" value="GNK2"/>
</dbReference>
<dbReference type="AlphaFoldDB" id="A0A6G1CXQ7"/>
<evidence type="ECO:0000256" key="14">
    <source>
        <dbReference type="ARBA" id="ARBA00023136"/>
    </source>
</evidence>
<feature type="transmembrane region" description="Helical" evidence="18">
    <location>
        <begin position="292"/>
        <end position="313"/>
    </location>
</feature>
<dbReference type="SUPFAM" id="SSF56112">
    <property type="entry name" value="Protein kinase-like (PK-like)"/>
    <property type="match status" value="1"/>
</dbReference>
<dbReference type="InterPro" id="IPR011009">
    <property type="entry name" value="Kinase-like_dom_sf"/>
</dbReference>
<feature type="domain" description="Gnk2-homologous" evidence="21">
    <location>
        <begin position="139"/>
        <end position="247"/>
    </location>
</feature>
<dbReference type="Gene3D" id="3.30.200.20">
    <property type="entry name" value="Phosphorylase Kinase, domain 1"/>
    <property type="match status" value="1"/>
</dbReference>
<keyword evidence="4" id="KW-1003">Cell membrane</keyword>
<evidence type="ECO:0000256" key="4">
    <source>
        <dbReference type="ARBA" id="ARBA00022475"/>
    </source>
</evidence>
<keyword evidence="9" id="KW-0677">Repeat</keyword>
<proteinExistence type="inferred from homology"/>
<dbReference type="CDD" id="cd23509">
    <property type="entry name" value="Gnk2-like"/>
    <property type="match status" value="2"/>
</dbReference>
<evidence type="ECO:0000313" key="22">
    <source>
        <dbReference type="EMBL" id="KAF0905228.1"/>
    </source>
</evidence>
<dbReference type="InterPro" id="IPR000719">
    <property type="entry name" value="Prot_kinase_dom"/>
</dbReference>
<dbReference type="Gene3D" id="1.10.510.10">
    <property type="entry name" value="Transferase(Phosphotransferase) domain 1"/>
    <property type="match status" value="1"/>
</dbReference>
<dbReference type="InterPro" id="IPR008271">
    <property type="entry name" value="Ser/Thr_kinase_AS"/>
</dbReference>
<comment type="subcellular location">
    <subcellularLocation>
        <location evidence="1">Cell membrane</location>
        <topology evidence="1">Single-pass type I membrane protein</topology>
    </subcellularLocation>
</comment>
<sequence length="768" mass="84641">MDCRRLILSVAIVAVALLVPRTAGEPWPMCGGDDFGTFTPKSSFFANLELIAATLPRNASASPDLYATAVDVGAIPEQVSAAALCRGDVSAKSCLSCLTQAFNNLPNACSNTKDATVYYDRCMVSYSSIHFLSDDAPRQIPEYTVNNVGKVTSEPDRYNRLVAVLVNATADYAAYNSTRRYASGEADFNKQFPKVYSLAQCTPDLSPVGCRSCLAKIVAQEIGTYKDKIGGRTLSVRCSFRIETRPFLNGTMLVRLPGTSAPSGSPAPPPRVNVTLPAATSGREMKYKVPRLVLVILLPIIAAINLLVCFCVWRRRRPVTKAKQTNATHYAEAEDVDSVDSMLMDISTLRAATGDFAESNKLGEGGFGAVYRGVLPDGNEIAVKRLSKSSTQGIEELKNELALVAKLKHKNLVSLVGVCLEQHERLLVYEFVPNRSLDLILLDTEKREKLDWEKRYKIINGIARGLQYLHEDSQLKVVHRDLKASNILLDANMNPKISDFGLARIFGRDQTQAVTNRVVGTYGYMAPEYMMRGNYSVKSDAFSFGVMVLEIVTGRKNNDFYNSHQSEDLLTTVSKYIHISEYLVISTLQITLQFWVMDADMGALDGRDRDGDGRHDHERQYLGERRAEMHPCRAPVRAGKPRGPAGDVLGGDDARQRHGVSPGALQAGLLRQERRRPIRRRVGQVDSVGAAGPVVESILNVEHGSLSSYSKEGGLCYCCIMKSLPIFGRNDRTMFKQKQIRTTDRTNTCIAKRAYICSPTSAQGPTFM</sequence>
<organism evidence="22 23">
    <name type="scientific">Oryza meyeriana var. granulata</name>
    <dbReference type="NCBI Taxonomy" id="110450"/>
    <lineage>
        <taxon>Eukaryota</taxon>
        <taxon>Viridiplantae</taxon>
        <taxon>Streptophyta</taxon>
        <taxon>Embryophyta</taxon>
        <taxon>Tracheophyta</taxon>
        <taxon>Spermatophyta</taxon>
        <taxon>Magnoliopsida</taxon>
        <taxon>Liliopsida</taxon>
        <taxon>Poales</taxon>
        <taxon>Poaceae</taxon>
        <taxon>BOP clade</taxon>
        <taxon>Oryzoideae</taxon>
        <taxon>Oryzeae</taxon>
        <taxon>Oryzinae</taxon>
        <taxon>Oryza</taxon>
        <taxon>Oryza meyeriana</taxon>
    </lineage>
</organism>
<dbReference type="PROSITE" id="PS00107">
    <property type="entry name" value="PROTEIN_KINASE_ATP"/>
    <property type="match status" value="1"/>
</dbReference>
<feature type="domain" description="Gnk2-homologous" evidence="21">
    <location>
        <begin position="26"/>
        <end position="131"/>
    </location>
</feature>
<evidence type="ECO:0000256" key="13">
    <source>
        <dbReference type="ARBA" id="ARBA00022989"/>
    </source>
</evidence>
<dbReference type="Pfam" id="PF00069">
    <property type="entry name" value="Pkinase"/>
    <property type="match status" value="1"/>
</dbReference>
<evidence type="ECO:0000259" key="21">
    <source>
        <dbReference type="PROSITE" id="PS51473"/>
    </source>
</evidence>
<name>A0A6G1CXQ7_9ORYZ</name>
<dbReference type="SMART" id="SM00220">
    <property type="entry name" value="S_TKc"/>
    <property type="match status" value="1"/>
</dbReference>
<dbReference type="GO" id="GO:0002229">
    <property type="term" value="P:defense response to oomycetes"/>
    <property type="evidence" value="ECO:0007669"/>
    <property type="project" value="UniProtKB-ARBA"/>
</dbReference>
<evidence type="ECO:0000256" key="9">
    <source>
        <dbReference type="ARBA" id="ARBA00022737"/>
    </source>
</evidence>
<evidence type="ECO:0000256" key="7">
    <source>
        <dbReference type="ARBA" id="ARBA00022692"/>
    </source>
</evidence>
<dbReference type="InterPro" id="IPR017441">
    <property type="entry name" value="Protein_kinase_ATP_BS"/>
</dbReference>
<reference evidence="22 23" key="1">
    <citation type="submission" date="2019-11" db="EMBL/GenBank/DDBJ databases">
        <title>Whole genome sequence of Oryza granulata.</title>
        <authorList>
            <person name="Li W."/>
        </authorList>
    </citation>
    <scope>NUCLEOTIDE SEQUENCE [LARGE SCALE GENOMIC DNA]</scope>
    <source>
        <strain evidence="23">cv. Menghai</strain>
        <tissue evidence="22">Leaf</tissue>
    </source>
</reference>
<comment type="similarity">
    <text evidence="2">In the N-terminal section; belongs to the leguminous lectin family.</text>
</comment>
<dbReference type="EMBL" id="SPHZ02000007">
    <property type="protein sequence ID" value="KAF0905228.1"/>
    <property type="molecule type" value="Genomic_DNA"/>
</dbReference>
<evidence type="ECO:0000256" key="5">
    <source>
        <dbReference type="ARBA" id="ARBA00022527"/>
    </source>
</evidence>
<dbReference type="FunFam" id="3.30.430.20:FF:000004">
    <property type="entry name" value="Receptor-like serine-threonine protein kinase"/>
    <property type="match status" value="1"/>
</dbReference>
<dbReference type="GO" id="GO:0004674">
    <property type="term" value="F:protein serine/threonine kinase activity"/>
    <property type="evidence" value="ECO:0007669"/>
    <property type="project" value="UniProtKB-KW"/>
</dbReference>
<dbReference type="PANTHER" id="PTHR27002:SF1040">
    <property type="entry name" value="OS07G0538400 PROTEIN"/>
    <property type="match status" value="1"/>
</dbReference>
<feature type="signal peptide" evidence="19">
    <location>
        <begin position="1"/>
        <end position="24"/>
    </location>
</feature>
<evidence type="ECO:0000256" key="3">
    <source>
        <dbReference type="ARBA" id="ARBA00010217"/>
    </source>
</evidence>
<accession>A0A6G1CXQ7</accession>
<evidence type="ECO:0000256" key="12">
    <source>
        <dbReference type="ARBA" id="ARBA00022840"/>
    </source>
</evidence>
<evidence type="ECO:0000256" key="2">
    <source>
        <dbReference type="ARBA" id="ARBA00008536"/>
    </source>
</evidence>
<dbReference type="OrthoDB" id="4062651at2759"/>
<evidence type="ECO:0000313" key="23">
    <source>
        <dbReference type="Proteomes" id="UP000479710"/>
    </source>
</evidence>
<protein>
    <recommendedName>
        <fullName evidence="24">Protein kinase domain-containing protein</fullName>
    </recommendedName>
</protein>
<dbReference type="PROSITE" id="PS51473">
    <property type="entry name" value="GNK2"/>
    <property type="match status" value="2"/>
</dbReference>
<evidence type="ECO:0000256" key="10">
    <source>
        <dbReference type="ARBA" id="ARBA00022741"/>
    </source>
</evidence>
<dbReference type="PROSITE" id="PS50011">
    <property type="entry name" value="PROTEIN_KINASE_DOM"/>
    <property type="match status" value="1"/>
</dbReference>
<evidence type="ECO:0000256" key="6">
    <source>
        <dbReference type="ARBA" id="ARBA00022679"/>
    </source>
</evidence>
<keyword evidence="13 18" id="KW-1133">Transmembrane helix</keyword>
<evidence type="ECO:0000259" key="20">
    <source>
        <dbReference type="PROSITE" id="PS50011"/>
    </source>
</evidence>
<keyword evidence="11" id="KW-0418">Kinase</keyword>